<evidence type="ECO:0000256" key="2">
    <source>
        <dbReference type="SAM" id="Phobius"/>
    </source>
</evidence>
<keyword evidence="2" id="KW-0472">Membrane</keyword>
<keyword evidence="2" id="KW-0812">Transmembrane</keyword>
<dbReference type="SUPFAM" id="SSF49899">
    <property type="entry name" value="Concanavalin A-like lectins/glucanases"/>
    <property type="match status" value="1"/>
</dbReference>
<sequence>MPSFAYGKGKSGKHGSVMPSDDQYLTQNKSHLSTASRARPARGWIWIFIGINLVAIVSFIFGSAMYFPPPTTVESIVEQSLKQSEALRILRRSSELEVLSSLFLWLKADAGVDLVNEAACDPLRDSTSGCEVIAYGAPLLQISLWKSHTGTGKSVIFRPGSDSKRPIFVPGNDQSGLPSIYFSCPINSSNIVALLDDTHGLVAQVGDTYVGQKFFGNAPYGQFLLHGGRPSFFTSSGLIETSEMINNGEFALLTYRLHKRQVEIKINGKGWDVNDDAVAVRMSGNSALSVGNVKDMCDTNAFQGRIAEIVVYDTVLSDVQISLVESYLRKKWWNNVMEPLAAPVPEQPVAANSQQIDDKSPEPTKPSMPSPSMNLNQVPERIIFDPDDVFEWVPDESVFRTEEQRAMASSLTARWKKEVADRITTIKNMEIGGDFLRKFIRERKEELIQLRDAMFG</sequence>
<keyword evidence="2" id="KW-1133">Transmembrane helix</keyword>
<accession>A0AAV2Z8B4</accession>
<dbReference type="AlphaFoldDB" id="A0AAV2Z8B4"/>
<reference evidence="3" key="2">
    <citation type="journal article" date="2023" name="Microbiol Resour">
        <title>Decontamination and Annotation of the Draft Genome Sequence of the Oomycete Lagenidium giganteum ARSEF 373.</title>
        <authorList>
            <person name="Morgan W.R."/>
            <person name="Tartar A."/>
        </authorList>
    </citation>
    <scope>NUCLEOTIDE SEQUENCE</scope>
    <source>
        <strain evidence="3">ARSEF 373</strain>
    </source>
</reference>
<evidence type="ECO:0000256" key="1">
    <source>
        <dbReference type="SAM" id="MobiDB-lite"/>
    </source>
</evidence>
<feature type="region of interest" description="Disordered" evidence="1">
    <location>
        <begin position="348"/>
        <end position="375"/>
    </location>
</feature>
<reference evidence="3" key="1">
    <citation type="submission" date="2022-11" db="EMBL/GenBank/DDBJ databases">
        <authorList>
            <person name="Morgan W.R."/>
            <person name="Tartar A."/>
        </authorList>
    </citation>
    <scope>NUCLEOTIDE SEQUENCE</scope>
    <source>
        <strain evidence="3">ARSEF 373</strain>
    </source>
</reference>
<comment type="caution">
    <text evidence="3">The sequence shown here is derived from an EMBL/GenBank/DDBJ whole genome shotgun (WGS) entry which is preliminary data.</text>
</comment>
<evidence type="ECO:0000313" key="3">
    <source>
        <dbReference type="EMBL" id="DBA02035.1"/>
    </source>
</evidence>
<evidence type="ECO:0008006" key="5">
    <source>
        <dbReference type="Google" id="ProtNLM"/>
    </source>
</evidence>
<evidence type="ECO:0000313" key="4">
    <source>
        <dbReference type="Proteomes" id="UP001146120"/>
    </source>
</evidence>
<dbReference type="Proteomes" id="UP001146120">
    <property type="component" value="Unassembled WGS sequence"/>
</dbReference>
<dbReference type="Gene3D" id="2.60.120.200">
    <property type="match status" value="1"/>
</dbReference>
<keyword evidence="4" id="KW-1185">Reference proteome</keyword>
<name>A0AAV2Z8B4_9STRA</name>
<organism evidence="3 4">
    <name type="scientific">Lagenidium giganteum</name>
    <dbReference type="NCBI Taxonomy" id="4803"/>
    <lineage>
        <taxon>Eukaryota</taxon>
        <taxon>Sar</taxon>
        <taxon>Stramenopiles</taxon>
        <taxon>Oomycota</taxon>
        <taxon>Peronosporomycetes</taxon>
        <taxon>Pythiales</taxon>
        <taxon>Pythiaceae</taxon>
    </lineage>
</organism>
<gene>
    <name evidence="3" type="ORF">N0F65_000282</name>
</gene>
<feature type="transmembrane region" description="Helical" evidence="2">
    <location>
        <begin position="44"/>
        <end position="67"/>
    </location>
</feature>
<proteinExistence type="predicted"/>
<dbReference type="InterPro" id="IPR013320">
    <property type="entry name" value="ConA-like_dom_sf"/>
</dbReference>
<dbReference type="EMBL" id="DAKRPA010000037">
    <property type="protein sequence ID" value="DBA02035.1"/>
    <property type="molecule type" value="Genomic_DNA"/>
</dbReference>
<feature type="region of interest" description="Disordered" evidence="1">
    <location>
        <begin position="1"/>
        <end position="20"/>
    </location>
</feature>
<protein>
    <recommendedName>
        <fullName evidence="5">Concanavalin A-like lectin/glucanase</fullName>
    </recommendedName>
</protein>